<keyword evidence="3" id="KW-1185">Reference proteome</keyword>
<dbReference type="Proteomes" id="UP001208690">
    <property type="component" value="Unassembled WGS sequence"/>
</dbReference>
<proteinExistence type="predicted"/>
<evidence type="ECO:0000313" key="2">
    <source>
        <dbReference type="EMBL" id="MCV3270127.1"/>
    </source>
</evidence>
<dbReference type="EMBL" id="JALIEB010000001">
    <property type="protein sequence ID" value="MCV3270127.1"/>
    <property type="molecule type" value="Genomic_DNA"/>
</dbReference>
<gene>
    <name evidence="2" type="ORF">MUB52_01675</name>
</gene>
<sequence length="219" mass="24042">MTGRRRSALIGRLFGAKPDTPVNGPDRSDGSDSLPKPLNADWAWRPDLWCKPLSVPQSSVVSEQTRLDDRISLFHDGQRAEIVVRQNRSPRADGAAYGLQVKVAGFDGSFVSVVVDLPDAAVTGLTKSHVLGLHSAIEPSREIKAFGRLNVRHGPNTEQIVCDLEMQTGPVAADFDLAYTKLNEKRVESAWIDLIFDAPADTTLVLADLTVSRRRRAQF</sequence>
<evidence type="ECO:0000313" key="3">
    <source>
        <dbReference type="Proteomes" id="UP001208690"/>
    </source>
</evidence>
<organism evidence="2 3">
    <name type="scientific">Roseobacter sinensis</name>
    <dbReference type="NCBI Taxonomy" id="2931391"/>
    <lineage>
        <taxon>Bacteria</taxon>
        <taxon>Pseudomonadati</taxon>
        <taxon>Pseudomonadota</taxon>
        <taxon>Alphaproteobacteria</taxon>
        <taxon>Rhodobacterales</taxon>
        <taxon>Roseobacteraceae</taxon>
        <taxon>Roseobacter</taxon>
    </lineage>
</organism>
<evidence type="ECO:0000256" key="1">
    <source>
        <dbReference type="SAM" id="MobiDB-lite"/>
    </source>
</evidence>
<protein>
    <submittedName>
        <fullName evidence="2">DUF6478 family protein</fullName>
    </submittedName>
</protein>
<name>A0ABT3B972_9RHOB</name>
<dbReference type="Pfam" id="PF20086">
    <property type="entry name" value="DUF6478"/>
    <property type="match status" value="1"/>
</dbReference>
<comment type="caution">
    <text evidence="2">The sequence shown here is derived from an EMBL/GenBank/DDBJ whole genome shotgun (WGS) entry which is preliminary data.</text>
</comment>
<dbReference type="RefSeq" id="WP_263842446.1">
    <property type="nucleotide sequence ID" value="NZ_JALIEB010000001.1"/>
</dbReference>
<reference evidence="2 3" key="1">
    <citation type="submission" date="2022-04" db="EMBL/GenBank/DDBJ databases">
        <title>Roseobacter sp. WL0113 is a bacterium isolated from neritic sediment.</title>
        <authorList>
            <person name="Wang L."/>
            <person name="He W."/>
            <person name="Zhang D.-F."/>
        </authorList>
    </citation>
    <scope>NUCLEOTIDE SEQUENCE [LARGE SCALE GENOMIC DNA]</scope>
    <source>
        <strain evidence="2 3">WL0113</strain>
    </source>
</reference>
<dbReference type="InterPro" id="IPR045514">
    <property type="entry name" value="DUF6478"/>
</dbReference>
<accession>A0ABT3B972</accession>
<feature type="region of interest" description="Disordered" evidence="1">
    <location>
        <begin position="1"/>
        <end position="35"/>
    </location>
</feature>